<proteinExistence type="predicted"/>
<organism evidence="2 3">
    <name type="scientific">Ictalurus punctatus</name>
    <name type="common">Channel catfish</name>
    <name type="synonym">Silurus punctatus</name>
    <dbReference type="NCBI Taxonomy" id="7998"/>
    <lineage>
        <taxon>Eukaryota</taxon>
        <taxon>Metazoa</taxon>
        <taxon>Chordata</taxon>
        <taxon>Craniata</taxon>
        <taxon>Vertebrata</taxon>
        <taxon>Euteleostomi</taxon>
        <taxon>Actinopterygii</taxon>
        <taxon>Neopterygii</taxon>
        <taxon>Teleostei</taxon>
        <taxon>Ostariophysi</taxon>
        <taxon>Siluriformes</taxon>
        <taxon>Ictaluridae</taxon>
        <taxon>Ictalurus</taxon>
    </lineage>
</organism>
<dbReference type="RefSeq" id="XP_017337851.1">
    <property type="nucleotide sequence ID" value="XM_017482362.3"/>
</dbReference>
<dbReference type="InterPro" id="IPR017956">
    <property type="entry name" value="AT_hook_DNA-bd_motif"/>
</dbReference>
<sequence>MEVEQKDDSSNTLANGSALSGKRGRGRPRGSVKKKIISVKELSHNARASKRVDFFSPELVIRPKVKKRGRPKKIKIPGRPRKIPLTPEEEAERILMLSKKRKLWKPLGRPRIHPLADMPKEKRGRGRPRKYETMASQNGRVDRTLKSIKISEVGGDIPRRRGRPRGSFKKKRGRPAGPSPVKRPLGGTPGKRGRPPGSGTKLQVKQDANGTPRKRGRPPGSGRKLKVISGETNGTPKKRGRPPGSGTKVKVAKLVTDGIPRKRGRPPGSGNKVKGLLQETNGSPRKRGRPPGSGKVKTITVEAEHVITYSDGQQAFSVDAQPRKRGRPKKVETFPAVEAEEGKRKENDAPSAKRPRYLFASTKNSSKPAAEDQKASENDGCHVAKTVGNPVLSAGGAAKPDNIEQVGENELNDASVEEVHESNSRVKSSSSRVAGKSQKKK</sequence>
<evidence type="ECO:0000313" key="3">
    <source>
        <dbReference type="RefSeq" id="XP_017337851.1"/>
    </source>
</evidence>
<evidence type="ECO:0000256" key="1">
    <source>
        <dbReference type="SAM" id="MobiDB-lite"/>
    </source>
</evidence>
<feature type="compositionally biased region" description="Low complexity" evidence="1">
    <location>
        <begin position="425"/>
        <end position="441"/>
    </location>
</feature>
<protein>
    <submittedName>
        <fullName evidence="3">Chromosomal protein D1</fullName>
    </submittedName>
</protein>
<feature type="compositionally biased region" description="Basic and acidic residues" evidence="1">
    <location>
        <begin position="369"/>
        <end position="382"/>
    </location>
</feature>
<feature type="region of interest" description="Disordered" evidence="1">
    <location>
        <begin position="108"/>
        <end position="299"/>
    </location>
</feature>
<feature type="compositionally biased region" description="Basic residues" evidence="1">
    <location>
        <begin position="22"/>
        <end position="35"/>
    </location>
</feature>
<feature type="region of interest" description="Disordered" evidence="1">
    <location>
        <begin position="311"/>
        <end position="441"/>
    </location>
</feature>
<name>A0A2D0S5Z1_ICTPU</name>
<feature type="compositionally biased region" description="Basic residues" evidence="1">
    <location>
        <begin position="160"/>
        <end position="174"/>
    </location>
</feature>
<dbReference type="OrthoDB" id="8959848at2759"/>
<dbReference type="AlphaFoldDB" id="A0A2D0S5Z1"/>
<feature type="region of interest" description="Disordered" evidence="1">
    <location>
        <begin position="1"/>
        <end position="35"/>
    </location>
</feature>
<gene>
    <name evidence="3" type="primary">si:ch211-288g17.3</name>
</gene>
<evidence type="ECO:0000313" key="2">
    <source>
        <dbReference type="Proteomes" id="UP000221080"/>
    </source>
</evidence>
<dbReference type="GO" id="GO:0003677">
    <property type="term" value="F:DNA binding"/>
    <property type="evidence" value="ECO:0007669"/>
    <property type="project" value="InterPro"/>
</dbReference>
<dbReference type="KEGG" id="ipu:108273223"/>
<keyword evidence="2" id="KW-1185">Reference proteome</keyword>
<accession>A0A2D0S5Z1</accession>
<dbReference type="SMART" id="SM00384">
    <property type="entry name" value="AT_hook"/>
    <property type="match status" value="10"/>
</dbReference>
<reference evidence="3" key="2">
    <citation type="submission" date="2025-08" db="UniProtKB">
        <authorList>
            <consortium name="RefSeq"/>
        </authorList>
    </citation>
    <scope>IDENTIFICATION</scope>
    <source>
        <tissue evidence="3">Blood</tissue>
    </source>
</reference>
<reference evidence="2" key="1">
    <citation type="journal article" date="2016" name="Nat. Commun.">
        <title>The channel catfish genome sequence provides insights into the evolution of scale formation in teleosts.</title>
        <authorList>
            <person name="Liu Z."/>
            <person name="Liu S."/>
            <person name="Yao J."/>
            <person name="Bao L."/>
            <person name="Zhang J."/>
            <person name="Li Y."/>
            <person name="Jiang C."/>
            <person name="Sun L."/>
            <person name="Wang R."/>
            <person name="Zhang Y."/>
            <person name="Zhou T."/>
            <person name="Zeng Q."/>
            <person name="Fu Q."/>
            <person name="Gao S."/>
            <person name="Li N."/>
            <person name="Koren S."/>
            <person name="Jiang Y."/>
            <person name="Zimin A."/>
            <person name="Xu P."/>
            <person name="Phillippy A.M."/>
            <person name="Geng X."/>
            <person name="Song L."/>
            <person name="Sun F."/>
            <person name="Li C."/>
            <person name="Wang X."/>
            <person name="Chen A."/>
            <person name="Jin Y."/>
            <person name="Yuan Z."/>
            <person name="Yang Y."/>
            <person name="Tan S."/>
            <person name="Peatman E."/>
            <person name="Lu J."/>
            <person name="Qin Z."/>
            <person name="Dunham R."/>
            <person name="Li Z."/>
            <person name="Sonstegard T."/>
            <person name="Feng J."/>
            <person name="Danzmann R.G."/>
            <person name="Schroeder S."/>
            <person name="Scheffler B."/>
            <person name="Duke M.V."/>
            <person name="Ballard L."/>
            <person name="Kucuktas H."/>
            <person name="Kaltenboeck L."/>
            <person name="Liu H."/>
            <person name="Armbruster J."/>
            <person name="Xie Y."/>
            <person name="Kirby M.L."/>
            <person name="Tian Y."/>
            <person name="Flanagan M.E."/>
            <person name="Mu W."/>
            <person name="Waldbieser G.C."/>
        </authorList>
    </citation>
    <scope>NUCLEOTIDE SEQUENCE [LARGE SCALE GENOMIC DNA]</scope>
    <source>
        <strain evidence="2">SDA103</strain>
    </source>
</reference>
<dbReference type="STRING" id="7998.ENSIPUP00000013813"/>
<dbReference type="Proteomes" id="UP000221080">
    <property type="component" value="Chromosome 12"/>
</dbReference>
<dbReference type="PRINTS" id="PR00929">
    <property type="entry name" value="ATHOOK"/>
</dbReference>
<dbReference type="GeneID" id="108273223"/>